<reference evidence="1 2" key="1">
    <citation type="submission" date="2019-08" db="EMBL/GenBank/DDBJ databases">
        <title>Actinomadura sp. nov. CYP1-5 isolated from mountain soil.</title>
        <authorList>
            <person name="Songsumanus A."/>
            <person name="Kuncharoen N."/>
            <person name="Kudo T."/>
            <person name="Yuki M."/>
            <person name="Igarashi Y."/>
            <person name="Tanasupawat S."/>
        </authorList>
    </citation>
    <scope>NUCLEOTIDE SEQUENCE [LARGE SCALE GENOMIC DNA]</scope>
    <source>
        <strain evidence="1 2">GKU157</strain>
    </source>
</reference>
<dbReference type="RefSeq" id="WP_148355329.1">
    <property type="nucleotide sequence ID" value="NZ_JBHSBF010000015.1"/>
</dbReference>
<comment type="caution">
    <text evidence="1">The sequence shown here is derived from an EMBL/GenBank/DDBJ whole genome shotgun (WGS) entry which is preliminary data.</text>
</comment>
<evidence type="ECO:0000313" key="1">
    <source>
        <dbReference type="EMBL" id="TYC08247.1"/>
    </source>
</evidence>
<protein>
    <submittedName>
        <fullName evidence="1">Uncharacterized protein</fullName>
    </submittedName>
</protein>
<proteinExistence type="predicted"/>
<organism evidence="1 2">
    <name type="scientific">Actinomadura syzygii</name>
    <dbReference type="NCBI Taxonomy" id="1427538"/>
    <lineage>
        <taxon>Bacteria</taxon>
        <taxon>Bacillati</taxon>
        <taxon>Actinomycetota</taxon>
        <taxon>Actinomycetes</taxon>
        <taxon>Streptosporangiales</taxon>
        <taxon>Thermomonosporaceae</taxon>
        <taxon>Actinomadura</taxon>
    </lineage>
</organism>
<dbReference type="EMBL" id="VSFF01000017">
    <property type="protein sequence ID" value="TYC08247.1"/>
    <property type="molecule type" value="Genomic_DNA"/>
</dbReference>
<name>A0A5D0TR17_9ACTN</name>
<accession>A0A5D0TR17</accession>
<evidence type="ECO:0000313" key="2">
    <source>
        <dbReference type="Proteomes" id="UP000322634"/>
    </source>
</evidence>
<dbReference type="Proteomes" id="UP000322634">
    <property type="component" value="Unassembled WGS sequence"/>
</dbReference>
<dbReference type="AlphaFoldDB" id="A0A5D0TR17"/>
<sequence>MGSEMQDQLDLLAAWSDGVNKLAGGGGVERLGLLEVAMALESLAQVIEDVADVTKFLKARASDVQRQAEQEASLNQPEWVAELDAALLDVSVGHEVLLAAFHLVSRGCLGVLQVARG</sequence>
<gene>
    <name evidence="1" type="ORF">FXF65_38735</name>
</gene>
<keyword evidence="2" id="KW-1185">Reference proteome</keyword>